<accession>A0A1R2CA32</accession>
<feature type="region of interest" description="Disordered" evidence="1">
    <location>
        <begin position="360"/>
        <end position="431"/>
    </location>
</feature>
<name>A0A1R2CA32_9CILI</name>
<feature type="compositionally biased region" description="Low complexity" evidence="1">
    <location>
        <begin position="1"/>
        <end position="12"/>
    </location>
</feature>
<feature type="compositionally biased region" description="Acidic residues" evidence="1">
    <location>
        <begin position="389"/>
        <end position="400"/>
    </location>
</feature>
<dbReference type="EMBL" id="MPUH01000223">
    <property type="protein sequence ID" value="OMJ85867.1"/>
    <property type="molecule type" value="Genomic_DNA"/>
</dbReference>
<gene>
    <name evidence="2" type="ORF">SteCoe_12709</name>
</gene>
<evidence type="ECO:0000313" key="3">
    <source>
        <dbReference type="Proteomes" id="UP000187209"/>
    </source>
</evidence>
<feature type="compositionally biased region" description="Basic and acidic residues" evidence="1">
    <location>
        <begin position="525"/>
        <end position="536"/>
    </location>
</feature>
<evidence type="ECO:0000313" key="2">
    <source>
        <dbReference type="EMBL" id="OMJ85867.1"/>
    </source>
</evidence>
<protein>
    <submittedName>
        <fullName evidence="2">Uncharacterized protein</fullName>
    </submittedName>
</protein>
<sequence length="797" mass="88902">MNINFNKSSENMNSHHKKSSSSSSNSSSYSNSSNDSSSSISKSAKKEKLSTVNLQNPPGLLPTLHASNPSIPSLPGTQPQIPMPPILGPPYNSSQPQIPIPGPSFNSSQVSLPIPSIPGPPLNSFISMPPIPGSPLNPSSQHQILIPPKIVSNNPNQQQILLSGSSNNSNQSSIPLPPIPETLSNLNQSLMPVLSNPESSLNIKQPDLALLSSQISNVSLNQPRIPLKPIHISSSSIGYPQPLIKQNPNIPLYKHHSVSGLNLDSNNSKIHDHDHEKKFSFPLPPLPYECSEFNTENNTKIVFPASDISESINQPQILLPQNSSINVNQNNNPFPPIPEAKPNFTQSYIQQKFNMHLDSMKNKNNMNPIQGFNLPKVNKGSNSSVSDSDSSDSFDSDSDADIAPASIPQIPSTDIPLPPIPVVSSGNNMPPPPNLDVNIQYKLPLKFNPPSLDFKPQLGVPQGPPIPNEVQLNFQNILPSGKINAPQVKPNKYSESSGNEIIVDSSSSSSENRKIPMIYQNEPRSNYDDNESKKFIDNSSNLNQDEQTRRFSSESYILNPNKYHFPKESLTYTYMINEVFKSYLNTIPKTSCFKKYICCCFFKGNNLNENQKNERFIIIALWRVKFATENQLHQNIFISYHEKFYGPISENNEETWLILGFSNNNIKSNELSQSGTLLIFLQMAFMYENCRNIIDMFITLVRSKNELPYLIVLMKLMAFSINLLNSKDLDEILFNNDDNNESGSVFRVIFEFQAGFVKYWSDIYEKKGDHNLATNESINQAKNNIGTMISIYKQNKI</sequence>
<evidence type="ECO:0000256" key="1">
    <source>
        <dbReference type="SAM" id="MobiDB-lite"/>
    </source>
</evidence>
<dbReference type="AlphaFoldDB" id="A0A1R2CA32"/>
<feature type="region of interest" description="Disordered" evidence="1">
    <location>
        <begin position="481"/>
        <end position="541"/>
    </location>
</feature>
<keyword evidence="3" id="KW-1185">Reference proteome</keyword>
<proteinExistence type="predicted"/>
<comment type="caution">
    <text evidence="2">The sequence shown here is derived from an EMBL/GenBank/DDBJ whole genome shotgun (WGS) entry which is preliminary data.</text>
</comment>
<organism evidence="2 3">
    <name type="scientific">Stentor coeruleus</name>
    <dbReference type="NCBI Taxonomy" id="5963"/>
    <lineage>
        <taxon>Eukaryota</taxon>
        <taxon>Sar</taxon>
        <taxon>Alveolata</taxon>
        <taxon>Ciliophora</taxon>
        <taxon>Postciliodesmatophora</taxon>
        <taxon>Heterotrichea</taxon>
        <taxon>Heterotrichida</taxon>
        <taxon>Stentoridae</taxon>
        <taxon>Stentor</taxon>
    </lineage>
</organism>
<feature type="region of interest" description="Disordered" evidence="1">
    <location>
        <begin position="1"/>
        <end position="113"/>
    </location>
</feature>
<feature type="compositionally biased region" description="Low complexity" evidence="1">
    <location>
        <begin position="20"/>
        <end position="42"/>
    </location>
</feature>
<feature type="compositionally biased region" description="Polar residues" evidence="1">
    <location>
        <begin position="65"/>
        <end position="77"/>
    </location>
</feature>
<reference evidence="2 3" key="1">
    <citation type="submission" date="2016-11" db="EMBL/GenBank/DDBJ databases">
        <title>The macronuclear genome of Stentor coeruleus: a giant cell with tiny introns.</title>
        <authorList>
            <person name="Slabodnick M."/>
            <person name="Ruby J.G."/>
            <person name="Reiff S.B."/>
            <person name="Swart E.C."/>
            <person name="Gosai S."/>
            <person name="Prabakaran S."/>
            <person name="Witkowska E."/>
            <person name="Larue G.E."/>
            <person name="Fisher S."/>
            <person name="Freeman R.M."/>
            <person name="Gunawardena J."/>
            <person name="Chu W."/>
            <person name="Stover N.A."/>
            <person name="Gregory B.D."/>
            <person name="Nowacki M."/>
            <person name="Derisi J."/>
            <person name="Roy S.W."/>
            <person name="Marshall W.F."/>
            <person name="Sood P."/>
        </authorList>
    </citation>
    <scope>NUCLEOTIDE SEQUENCE [LARGE SCALE GENOMIC DNA]</scope>
    <source>
        <strain evidence="2">WM001</strain>
    </source>
</reference>
<dbReference type="Proteomes" id="UP000187209">
    <property type="component" value="Unassembled WGS sequence"/>
</dbReference>